<keyword evidence="2" id="KW-1185">Reference proteome</keyword>
<reference evidence="1 2" key="1">
    <citation type="journal article" date="2016" name="Gut Pathog.">
        <title>Whole genome sequencing of "Faecalibaculum rodentium" ALO17, isolated from C57BL/6J laboratory mouse feces.</title>
        <authorList>
            <person name="Lim S."/>
            <person name="Chang D.H."/>
            <person name="Ahn S."/>
            <person name="Kim B.C."/>
        </authorList>
    </citation>
    <scope>NUCLEOTIDE SEQUENCE [LARGE SCALE GENOMIC DNA]</scope>
    <source>
        <strain evidence="1 2">Alo17</strain>
    </source>
</reference>
<dbReference type="RefSeq" id="WP_067555708.1">
    <property type="nucleotide sequence ID" value="NZ_CAJTBG010000068.1"/>
</dbReference>
<sequence length="106" mass="11881">MNKKENKKELLDEVRRIANSLEPAALWLLDHPCGFGKTKWSDNSCTSAEDMAAWMVSVPDDLREAVAFLEPAAKSLLDPLMMTNALMIVMESGITDINRKLSKSER</sequence>
<dbReference type="KEGG" id="fro:AALO17_08070"/>
<organism evidence="1 2">
    <name type="scientific">Faecalibaculum rodentium</name>
    <dbReference type="NCBI Taxonomy" id="1702221"/>
    <lineage>
        <taxon>Bacteria</taxon>
        <taxon>Bacillati</taxon>
        <taxon>Bacillota</taxon>
        <taxon>Erysipelotrichia</taxon>
        <taxon>Erysipelotrichales</taxon>
        <taxon>Erysipelotrichaceae</taxon>
        <taxon>Faecalibaculum</taxon>
    </lineage>
</organism>
<protein>
    <submittedName>
        <fullName evidence="1">Uncharacterized protein</fullName>
    </submittedName>
</protein>
<accession>A0A140DTG4</accession>
<evidence type="ECO:0000313" key="1">
    <source>
        <dbReference type="EMBL" id="AMK53941.1"/>
    </source>
</evidence>
<dbReference type="EMBL" id="CP011391">
    <property type="protein sequence ID" value="AMK53941.1"/>
    <property type="molecule type" value="Genomic_DNA"/>
</dbReference>
<gene>
    <name evidence="1" type="ORF">AALO17_08070</name>
</gene>
<dbReference type="AlphaFoldDB" id="A0A140DTG4"/>
<name>A0A140DTG4_9FIRM</name>
<dbReference type="STRING" id="1702221.AALO17_08070"/>
<dbReference type="GeneID" id="78477609"/>
<dbReference type="Proteomes" id="UP000069771">
    <property type="component" value="Chromosome"/>
</dbReference>
<proteinExistence type="predicted"/>
<evidence type="ECO:0000313" key="2">
    <source>
        <dbReference type="Proteomes" id="UP000069771"/>
    </source>
</evidence>